<dbReference type="GO" id="GO:0005634">
    <property type="term" value="C:nucleus"/>
    <property type="evidence" value="ECO:0007669"/>
    <property type="project" value="UniProtKB-SubCell"/>
</dbReference>
<dbReference type="EMBL" id="JAKKPZ010000003">
    <property type="protein sequence ID" value="KAI1723474.1"/>
    <property type="molecule type" value="Genomic_DNA"/>
</dbReference>
<dbReference type="GO" id="GO:0006351">
    <property type="term" value="P:DNA-templated transcription"/>
    <property type="evidence" value="ECO:0007669"/>
    <property type="project" value="InterPro"/>
</dbReference>
<keyword evidence="3 7" id="KW-0853">WD repeat</keyword>
<dbReference type="Pfam" id="PF24105">
    <property type="entry name" value="Beta-prop_CAF1B_HIR1"/>
    <property type="match status" value="1"/>
</dbReference>
<evidence type="ECO:0000256" key="8">
    <source>
        <dbReference type="RuleBase" id="RU364014"/>
    </source>
</evidence>
<comment type="subcellular location">
    <subcellularLocation>
        <location evidence="1 8">Nucleus</location>
    </subcellularLocation>
</comment>
<feature type="repeat" description="WD" evidence="7">
    <location>
        <begin position="185"/>
        <end position="226"/>
    </location>
</feature>
<accession>A0AAD4NCU9</accession>
<evidence type="ECO:0000256" key="5">
    <source>
        <dbReference type="ARBA" id="ARBA00022853"/>
    </source>
</evidence>
<dbReference type="Gene3D" id="2.130.10.10">
    <property type="entry name" value="YVTN repeat-like/Quinoprotein amine dehydrogenase"/>
    <property type="match status" value="2"/>
</dbReference>
<dbReference type="InterPro" id="IPR015943">
    <property type="entry name" value="WD40/YVTN_repeat-like_dom_sf"/>
</dbReference>
<feature type="repeat" description="WD" evidence="7">
    <location>
        <begin position="138"/>
        <end position="170"/>
    </location>
</feature>
<dbReference type="PROSITE" id="PS50294">
    <property type="entry name" value="WD_REPEATS_REGION"/>
    <property type="match status" value="2"/>
</dbReference>
<dbReference type="GO" id="GO:0000785">
    <property type="term" value="C:chromatin"/>
    <property type="evidence" value="ECO:0007669"/>
    <property type="project" value="TreeGrafter"/>
</dbReference>
<keyword evidence="8" id="KW-0678">Repressor</keyword>
<dbReference type="EMBL" id="JAKKPZ010000003">
    <property type="protein sequence ID" value="KAI1723470.1"/>
    <property type="molecule type" value="Genomic_DNA"/>
</dbReference>
<dbReference type="InterPro" id="IPR055410">
    <property type="entry name" value="Beta-prop_CAF1B_HIR1"/>
</dbReference>
<evidence type="ECO:0000256" key="2">
    <source>
        <dbReference type="ARBA" id="ARBA00007306"/>
    </source>
</evidence>
<dbReference type="PANTHER" id="PTHR13831:SF0">
    <property type="entry name" value="PROTEIN HIRA"/>
    <property type="match status" value="1"/>
</dbReference>
<feature type="compositionally biased region" description="Basic and acidic residues" evidence="9">
    <location>
        <begin position="468"/>
        <end position="478"/>
    </location>
</feature>
<dbReference type="GO" id="GO:0006338">
    <property type="term" value="P:chromatin remodeling"/>
    <property type="evidence" value="ECO:0007669"/>
    <property type="project" value="TreeGrafter"/>
</dbReference>
<protein>
    <recommendedName>
        <fullName evidence="8">Protein HIRA</fullName>
    </recommendedName>
</protein>
<evidence type="ECO:0000256" key="9">
    <source>
        <dbReference type="SAM" id="MobiDB-lite"/>
    </source>
</evidence>
<gene>
    <name evidence="11" type="ORF">DdX_03630</name>
    <name evidence="12" type="ORF">DdX_03634</name>
</gene>
<evidence type="ECO:0000256" key="3">
    <source>
        <dbReference type="ARBA" id="ARBA00022574"/>
    </source>
</evidence>
<keyword evidence="5 8" id="KW-0156">Chromatin regulator</keyword>
<proteinExistence type="inferred from homology"/>
<dbReference type="SMART" id="SM00320">
    <property type="entry name" value="WD40"/>
    <property type="match status" value="6"/>
</dbReference>
<reference evidence="11" key="1">
    <citation type="submission" date="2022-01" db="EMBL/GenBank/DDBJ databases">
        <title>Genome Sequence Resource for Two Populations of Ditylenchus destructor, the Migratory Endoparasitic Phytonematode.</title>
        <authorList>
            <person name="Zhang H."/>
            <person name="Lin R."/>
            <person name="Xie B."/>
        </authorList>
    </citation>
    <scope>NUCLEOTIDE SEQUENCE</scope>
    <source>
        <strain evidence="11">BazhouSP</strain>
    </source>
</reference>
<evidence type="ECO:0000313" key="11">
    <source>
        <dbReference type="EMBL" id="KAI1723470.1"/>
    </source>
</evidence>
<dbReference type="GO" id="GO:0000417">
    <property type="term" value="C:HIR complex"/>
    <property type="evidence" value="ECO:0007669"/>
    <property type="project" value="TreeGrafter"/>
</dbReference>
<name>A0AAD4NCU9_9BILA</name>
<comment type="function">
    <text evidence="8">Required for replication-independent chromatin assembly and for the periodic repression of histone gene transcription during the cell cycle.</text>
</comment>
<dbReference type="InterPro" id="IPR001680">
    <property type="entry name" value="WD40_rpt"/>
</dbReference>
<evidence type="ECO:0000256" key="4">
    <source>
        <dbReference type="ARBA" id="ARBA00022737"/>
    </source>
</evidence>
<keyword evidence="6 8" id="KW-0539">Nucleus</keyword>
<evidence type="ECO:0000256" key="1">
    <source>
        <dbReference type="ARBA" id="ARBA00004123"/>
    </source>
</evidence>
<dbReference type="GO" id="GO:0031491">
    <property type="term" value="F:nucleosome binding"/>
    <property type="evidence" value="ECO:0007669"/>
    <property type="project" value="TreeGrafter"/>
</dbReference>
<organism evidence="11 13">
    <name type="scientific">Ditylenchus destructor</name>
    <dbReference type="NCBI Taxonomy" id="166010"/>
    <lineage>
        <taxon>Eukaryota</taxon>
        <taxon>Metazoa</taxon>
        <taxon>Ecdysozoa</taxon>
        <taxon>Nematoda</taxon>
        <taxon>Chromadorea</taxon>
        <taxon>Rhabditida</taxon>
        <taxon>Tylenchina</taxon>
        <taxon>Tylenchomorpha</taxon>
        <taxon>Sphaerularioidea</taxon>
        <taxon>Anguinidae</taxon>
        <taxon>Anguininae</taxon>
        <taxon>Ditylenchus</taxon>
    </lineage>
</organism>
<evidence type="ECO:0000256" key="7">
    <source>
        <dbReference type="PROSITE-ProRule" id="PRU00221"/>
    </source>
</evidence>
<feature type="domain" description="CAF1B/HIR1 beta-propeller" evidence="10">
    <location>
        <begin position="11"/>
        <end position="372"/>
    </location>
</feature>
<keyword evidence="8" id="KW-0805">Transcription regulation</keyword>
<evidence type="ECO:0000313" key="13">
    <source>
        <dbReference type="Proteomes" id="UP001201812"/>
    </source>
</evidence>
<dbReference type="PANTHER" id="PTHR13831">
    <property type="entry name" value="MEMBER OF THE HIR1 FAMILY OF WD-REPEAT PROTEINS"/>
    <property type="match status" value="1"/>
</dbReference>
<evidence type="ECO:0000313" key="12">
    <source>
        <dbReference type="EMBL" id="KAI1723474.1"/>
    </source>
</evidence>
<keyword evidence="4 8" id="KW-0677">Repeat</keyword>
<dbReference type="SUPFAM" id="SSF50978">
    <property type="entry name" value="WD40 repeat-like"/>
    <property type="match status" value="1"/>
</dbReference>
<dbReference type="PROSITE" id="PS50082">
    <property type="entry name" value="WD_REPEATS_2"/>
    <property type="match status" value="2"/>
</dbReference>
<dbReference type="InterPro" id="IPR031120">
    <property type="entry name" value="HIR1-like"/>
</dbReference>
<sequence>MQLFDAPWINHDGGGIFSIDIHASGKKLATAGQDQYGAGLLVIWPIEFVFFSKDKLKDTEPSGYLARIPHAKTINCVRWAPGLGNDNADGGKRLVCGGDDPVLCIYECIGTFTSMGTLGSKSGSASKSLENYRCVQKLFGHSLDVMHVDWSPDGKYLASCSLDNTVIIWNAQKLPEKVAILKFSNGGHDRGVKGLAWDPLARFLSTQAEDNSLKIWRTDTWECEKTFTEPFSESTGTTLFCRMDWSPNGSFLVCPCAMNNGGPTAKIIHRKDWTFERDMVGFRKAVTCVRSNPRCFYRANSRGKKTVVSCFATGSRDRSLAVWAVPSFGRPLLVLSKIFKLSVLDLAWNNLTLAACSRDGAVKLFQFTEGEIGEAFSFHEMASHTENLYGFRPNVHEQHNVHVNSEDYVFTSWLKSKNLKTQFAHLEAPSQRQKRKYYPAELETFITKTGISKEEAESNAPYKKAKSRHTESEIKKRKSNWREKIDTKLFSRASAESDEFTGFMLPQQKRLLVAQAAENSMEVVSSVEVLNEYNTIENTCSNMAGPSNSQCTQISAYNSDRRPIWTTFTDSIVSTLAANSNLRNQELIAKQSVKGVFSIKEQQFVSVFLPGCNSKEFGVVLSDYQALASSKQLGTWTVDINNDNIKSTIFETFGEVTPPSTIFPCSMVVHPNMAPDWNALQRMTGKHCFKANRTHIQMDVHNDGTRCMPESDLETLLERAIQCKSASQTRFLGSIYGLRLAQRGNIQRLSEFLQTKIRTCSGDIRTTVKEILDDFCATDSTARP</sequence>
<comment type="caution">
    <text evidence="11">The sequence shown here is derived from an EMBL/GenBank/DDBJ whole genome shotgun (WGS) entry which is preliminary data.</text>
</comment>
<dbReference type="InterPro" id="IPR036322">
    <property type="entry name" value="WD40_repeat_dom_sf"/>
</dbReference>
<feature type="region of interest" description="Disordered" evidence="9">
    <location>
        <begin position="456"/>
        <end position="478"/>
    </location>
</feature>
<dbReference type="Proteomes" id="UP001201812">
    <property type="component" value="Unassembled WGS sequence"/>
</dbReference>
<dbReference type="AlphaFoldDB" id="A0AAD4NCU9"/>
<evidence type="ECO:0000256" key="6">
    <source>
        <dbReference type="ARBA" id="ARBA00023242"/>
    </source>
</evidence>
<keyword evidence="8" id="KW-0804">Transcription</keyword>
<evidence type="ECO:0000259" key="10">
    <source>
        <dbReference type="Pfam" id="PF24105"/>
    </source>
</evidence>
<keyword evidence="13" id="KW-1185">Reference proteome</keyword>
<comment type="similarity">
    <text evidence="2 8">Belongs to the WD repeat HIR1 family.</text>
</comment>